<evidence type="ECO:0000259" key="6">
    <source>
        <dbReference type="PROSITE" id="PS51898"/>
    </source>
</evidence>
<evidence type="ECO:0000256" key="5">
    <source>
        <dbReference type="PROSITE-ProRule" id="PRU01248"/>
    </source>
</evidence>
<evidence type="ECO:0000256" key="4">
    <source>
        <dbReference type="ARBA" id="ARBA00023172"/>
    </source>
</evidence>
<dbReference type="InterPro" id="IPR025166">
    <property type="entry name" value="Integrase_DNA_bind_dom"/>
</dbReference>
<dbReference type="InterPro" id="IPR050808">
    <property type="entry name" value="Phage_Integrase"/>
</dbReference>
<evidence type="ECO:0000259" key="7">
    <source>
        <dbReference type="PROSITE" id="PS51900"/>
    </source>
</evidence>
<sequence>MALTATAINAAKPHEKPYKLSDGMGLYLLVMPGGGRHWRMNYRYGGRQKTLSFGNYPDVSLAKAREKRTAARESLAEGLDPTEVKKARIREAKAKSEDTFKAIGEEWLNRLELEGRAQKTLEKNRWMLEMSYPLIGDRPITELTAPELLEVLRTVEVRGKYETANRLRSTFGTIFRYAISTGRAQRDIAYDLRGALISPKTSHRAAILDPKKLGGLLRAVEAHEGSPAVRIALQMLPHVFVRPGELRMAEWSEFETEDAVWTIPAAKTKMRRPHKVPLSAQMLVLLAELRLMTGAGQYLFPSIRAATRPITDNTLNAALRRLGYDKSEVTAHGFRATASTLLNEMGKWHPDAIERQLAHVENNDVRRAYARGSYWDERVRMMQQWSNYLDGLRSGGKILKGNFKRR</sequence>
<dbReference type="Gene3D" id="1.10.150.130">
    <property type="match status" value="1"/>
</dbReference>
<comment type="caution">
    <text evidence="8">The sequence shown here is derived from an EMBL/GenBank/DDBJ whole genome shotgun (WGS) entry which is preliminary data.</text>
</comment>
<accession>A0A9X1DG02</accession>
<evidence type="ECO:0000256" key="3">
    <source>
        <dbReference type="ARBA" id="ARBA00023125"/>
    </source>
</evidence>
<dbReference type="PROSITE" id="PS51898">
    <property type="entry name" value="TYR_RECOMBINASE"/>
    <property type="match status" value="1"/>
</dbReference>
<evidence type="ECO:0000313" key="9">
    <source>
        <dbReference type="Proteomes" id="UP001138757"/>
    </source>
</evidence>
<keyword evidence="4" id="KW-0233">DNA recombination</keyword>
<evidence type="ECO:0000313" key="8">
    <source>
        <dbReference type="EMBL" id="MBT2189247.1"/>
    </source>
</evidence>
<dbReference type="InterPro" id="IPR010998">
    <property type="entry name" value="Integrase_recombinase_N"/>
</dbReference>
<dbReference type="Gene3D" id="3.30.160.390">
    <property type="entry name" value="Integrase, DNA-binding domain"/>
    <property type="match status" value="1"/>
</dbReference>
<dbReference type="SUPFAM" id="SSF56349">
    <property type="entry name" value="DNA breaking-rejoining enzymes"/>
    <property type="match status" value="1"/>
</dbReference>
<dbReference type="AlphaFoldDB" id="A0A9X1DG02"/>
<dbReference type="CDD" id="cd00801">
    <property type="entry name" value="INT_P4_C"/>
    <property type="match status" value="1"/>
</dbReference>
<reference evidence="8" key="1">
    <citation type="submission" date="2021-05" db="EMBL/GenBank/DDBJ databases">
        <title>Genome of Sphingobium sp. strain.</title>
        <authorList>
            <person name="Fan R."/>
        </authorList>
    </citation>
    <scope>NUCLEOTIDE SEQUENCE</scope>
    <source>
        <strain evidence="8">H33</strain>
    </source>
</reference>
<dbReference type="InterPro" id="IPR011010">
    <property type="entry name" value="DNA_brk_join_enz"/>
</dbReference>
<dbReference type="InterPro" id="IPR038488">
    <property type="entry name" value="Integrase_DNA-bd_sf"/>
</dbReference>
<feature type="domain" description="Core-binding (CB)" evidence="7">
    <location>
        <begin position="98"/>
        <end position="179"/>
    </location>
</feature>
<dbReference type="Gene3D" id="1.10.443.10">
    <property type="entry name" value="Intergrase catalytic core"/>
    <property type="match status" value="1"/>
</dbReference>
<dbReference type="RefSeq" id="WP_214625502.1">
    <property type="nucleotide sequence ID" value="NZ_JAHGAW010000016.1"/>
</dbReference>
<dbReference type="EMBL" id="JAHGAW010000016">
    <property type="protein sequence ID" value="MBT2189247.1"/>
    <property type="molecule type" value="Genomic_DNA"/>
</dbReference>
<dbReference type="GO" id="GO:0006310">
    <property type="term" value="P:DNA recombination"/>
    <property type="evidence" value="ECO:0007669"/>
    <property type="project" value="UniProtKB-KW"/>
</dbReference>
<keyword evidence="9" id="KW-1185">Reference proteome</keyword>
<name>A0A9X1DG02_9SPHN</name>
<dbReference type="PANTHER" id="PTHR30629">
    <property type="entry name" value="PROPHAGE INTEGRASE"/>
    <property type="match status" value="1"/>
</dbReference>
<evidence type="ECO:0000256" key="1">
    <source>
        <dbReference type="ARBA" id="ARBA00008857"/>
    </source>
</evidence>
<protein>
    <submittedName>
        <fullName evidence="8">Integrase arm-type DNA-binding domain-containing protein</fullName>
    </submittedName>
</protein>
<dbReference type="GO" id="GO:0003677">
    <property type="term" value="F:DNA binding"/>
    <property type="evidence" value="ECO:0007669"/>
    <property type="project" value="UniProtKB-UniRule"/>
</dbReference>
<feature type="domain" description="Tyr recombinase" evidence="6">
    <location>
        <begin position="203"/>
        <end position="382"/>
    </location>
</feature>
<dbReference type="Pfam" id="PF22022">
    <property type="entry name" value="Phage_int_M"/>
    <property type="match status" value="1"/>
</dbReference>
<evidence type="ECO:0000256" key="2">
    <source>
        <dbReference type="ARBA" id="ARBA00022908"/>
    </source>
</evidence>
<dbReference type="InterPro" id="IPR013762">
    <property type="entry name" value="Integrase-like_cat_sf"/>
</dbReference>
<organism evidence="8 9">
    <name type="scientific">Sphingobium nicotianae</name>
    <dbReference type="NCBI Taxonomy" id="2782607"/>
    <lineage>
        <taxon>Bacteria</taxon>
        <taxon>Pseudomonadati</taxon>
        <taxon>Pseudomonadota</taxon>
        <taxon>Alphaproteobacteria</taxon>
        <taxon>Sphingomonadales</taxon>
        <taxon>Sphingomonadaceae</taxon>
        <taxon>Sphingobium</taxon>
    </lineage>
</organism>
<dbReference type="InterPro" id="IPR044068">
    <property type="entry name" value="CB"/>
</dbReference>
<dbReference type="PANTHER" id="PTHR30629:SF2">
    <property type="entry name" value="PROPHAGE INTEGRASE INTS-RELATED"/>
    <property type="match status" value="1"/>
</dbReference>
<keyword evidence="2" id="KW-0229">DNA integration</keyword>
<dbReference type="PROSITE" id="PS51900">
    <property type="entry name" value="CB"/>
    <property type="match status" value="1"/>
</dbReference>
<keyword evidence="3 5" id="KW-0238">DNA-binding</keyword>
<dbReference type="Pfam" id="PF00589">
    <property type="entry name" value="Phage_integrase"/>
    <property type="match status" value="1"/>
</dbReference>
<dbReference type="InterPro" id="IPR002104">
    <property type="entry name" value="Integrase_catalytic"/>
</dbReference>
<comment type="similarity">
    <text evidence="1">Belongs to the 'phage' integrase family.</text>
</comment>
<dbReference type="Proteomes" id="UP001138757">
    <property type="component" value="Unassembled WGS sequence"/>
</dbReference>
<proteinExistence type="inferred from homology"/>
<gene>
    <name evidence="8" type="ORF">KK488_20040</name>
</gene>
<dbReference type="Pfam" id="PF13356">
    <property type="entry name" value="Arm-DNA-bind_3"/>
    <property type="match status" value="1"/>
</dbReference>
<dbReference type="GO" id="GO:0015074">
    <property type="term" value="P:DNA integration"/>
    <property type="evidence" value="ECO:0007669"/>
    <property type="project" value="UniProtKB-KW"/>
</dbReference>
<dbReference type="InterPro" id="IPR053876">
    <property type="entry name" value="Phage_int_M"/>
</dbReference>